<evidence type="ECO:0000313" key="1">
    <source>
        <dbReference type="EMBL" id="MBC2666205.1"/>
    </source>
</evidence>
<name>A0A7X1FSM0_9SPHN</name>
<comment type="caution">
    <text evidence="1">The sequence shown here is derived from an EMBL/GenBank/DDBJ whole genome shotgun (WGS) entry which is preliminary data.</text>
</comment>
<accession>A0A7X1FSM0</accession>
<dbReference type="AlphaFoldDB" id="A0A7X1FSM0"/>
<dbReference type="Pfam" id="PF10055">
    <property type="entry name" value="DUF2292"/>
    <property type="match status" value="1"/>
</dbReference>
<gene>
    <name evidence="1" type="ORF">H7F51_11820</name>
</gene>
<organism evidence="1 2">
    <name type="scientific">Novosphingobium flavum</name>
    <dbReference type="NCBI Taxonomy" id="1778672"/>
    <lineage>
        <taxon>Bacteria</taxon>
        <taxon>Pseudomonadati</taxon>
        <taxon>Pseudomonadota</taxon>
        <taxon>Alphaproteobacteria</taxon>
        <taxon>Sphingomonadales</taxon>
        <taxon>Sphingomonadaceae</taxon>
        <taxon>Novosphingobium</taxon>
    </lineage>
</organism>
<dbReference type="RefSeq" id="WP_185664502.1">
    <property type="nucleotide sequence ID" value="NZ_JACLAW010000008.1"/>
</dbReference>
<keyword evidence="2" id="KW-1185">Reference proteome</keyword>
<protein>
    <submittedName>
        <fullName evidence="1">YezD family protein</fullName>
    </submittedName>
</protein>
<dbReference type="InterPro" id="IPR018743">
    <property type="entry name" value="DUF2292"/>
</dbReference>
<proteinExistence type="predicted"/>
<reference evidence="1 2" key="1">
    <citation type="submission" date="2020-08" db="EMBL/GenBank/DDBJ databases">
        <title>The genome sequence of type strain Novosphingobium flavum NBRC 111647.</title>
        <authorList>
            <person name="Liu Y."/>
        </authorList>
    </citation>
    <scope>NUCLEOTIDE SEQUENCE [LARGE SCALE GENOMIC DNA]</scope>
    <source>
        <strain evidence="1 2">NBRC 111647</strain>
    </source>
</reference>
<evidence type="ECO:0000313" key="2">
    <source>
        <dbReference type="Proteomes" id="UP000566813"/>
    </source>
</evidence>
<dbReference type="EMBL" id="JACLAW010000008">
    <property type="protein sequence ID" value="MBC2666205.1"/>
    <property type="molecule type" value="Genomic_DNA"/>
</dbReference>
<dbReference type="Proteomes" id="UP000566813">
    <property type="component" value="Unassembled WGS sequence"/>
</dbReference>
<sequence length="63" mass="6860">MAQTNHAGHRDGAAPDKAAQFDRSAVIEAVTAAIGRLRYGAIELTVHDGRVVQLEVTERQRFS</sequence>